<dbReference type="InterPro" id="IPR038090">
    <property type="entry name" value="Cdt1_C_WH_dom_sf"/>
</dbReference>
<dbReference type="VEuPathDB" id="FungiDB:ASPZODRAFT_127506"/>
<comment type="similarity">
    <text evidence="1">Belongs to the Cdt1 family.</text>
</comment>
<dbReference type="RefSeq" id="XP_022585942.1">
    <property type="nucleotide sequence ID" value="XM_022721769.1"/>
</dbReference>
<dbReference type="Pfam" id="PF16679">
    <property type="entry name" value="CDT1_C"/>
    <property type="match status" value="1"/>
</dbReference>
<keyword evidence="6" id="KW-1185">Reference proteome</keyword>
<evidence type="ECO:0000256" key="1">
    <source>
        <dbReference type="ARBA" id="ARBA00008356"/>
    </source>
</evidence>
<evidence type="ECO:0000313" key="5">
    <source>
        <dbReference type="EMBL" id="OJJ51432.1"/>
    </source>
</evidence>
<dbReference type="EMBL" id="KV878336">
    <property type="protein sequence ID" value="OJJ51432.1"/>
    <property type="molecule type" value="Genomic_DNA"/>
</dbReference>
<evidence type="ECO:0000256" key="2">
    <source>
        <dbReference type="ARBA" id="ARBA00023306"/>
    </source>
</evidence>
<reference evidence="6" key="1">
    <citation type="journal article" date="2017" name="Genome Biol.">
        <title>Comparative genomics reveals high biological diversity and specific adaptations in the industrially and medically important fungal genus Aspergillus.</title>
        <authorList>
            <person name="de Vries R.P."/>
            <person name="Riley R."/>
            <person name="Wiebenga A."/>
            <person name="Aguilar-Osorio G."/>
            <person name="Amillis S."/>
            <person name="Uchima C.A."/>
            <person name="Anderluh G."/>
            <person name="Asadollahi M."/>
            <person name="Askin M."/>
            <person name="Barry K."/>
            <person name="Battaglia E."/>
            <person name="Bayram O."/>
            <person name="Benocci T."/>
            <person name="Braus-Stromeyer S.A."/>
            <person name="Caldana C."/>
            <person name="Canovas D."/>
            <person name="Cerqueira G.C."/>
            <person name="Chen F."/>
            <person name="Chen W."/>
            <person name="Choi C."/>
            <person name="Clum A."/>
            <person name="Dos Santos R.A."/>
            <person name="Damasio A.R."/>
            <person name="Diallinas G."/>
            <person name="Emri T."/>
            <person name="Fekete E."/>
            <person name="Flipphi M."/>
            <person name="Freyberg S."/>
            <person name="Gallo A."/>
            <person name="Gournas C."/>
            <person name="Habgood R."/>
            <person name="Hainaut M."/>
            <person name="Harispe M.L."/>
            <person name="Henrissat B."/>
            <person name="Hilden K.S."/>
            <person name="Hope R."/>
            <person name="Hossain A."/>
            <person name="Karabika E."/>
            <person name="Karaffa L."/>
            <person name="Karanyi Z."/>
            <person name="Krasevec N."/>
            <person name="Kuo A."/>
            <person name="Kusch H."/>
            <person name="LaButti K."/>
            <person name="Lagendijk E.L."/>
            <person name="Lapidus A."/>
            <person name="Levasseur A."/>
            <person name="Lindquist E."/>
            <person name="Lipzen A."/>
            <person name="Logrieco A.F."/>
            <person name="MacCabe A."/>
            <person name="Maekelae M.R."/>
            <person name="Malavazi I."/>
            <person name="Melin P."/>
            <person name="Meyer V."/>
            <person name="Mielnichuk N."/>
            <person name="Miskei M."/>
            <person name="Molnar A.P."/>
            <person name="Mule G."/>
            <person name="Ngan C.Y."/>
            <person name="Orejas M."/>
            <person name="Orosz E."/>
            <person name="Ouedraogo J.P."/>
            <person name="Overkamp K.M."/>
            <person name="Park H.-S."/>
            <person name="Perrone G."/>
            <person name="Piumi F."/>
            <person name="Punt P.J."/>
            <person name="Ram A.F."/>
            <person name="Ramon A."/>
            <person name="Rauscher S."/>
            <person name="Record E."/>
            <person name="Riano-Pachon D.M."/>
            <person name="Robert V."/>
            <person name="Roehrig J."/>
            <person name="Ruller R."/>
            <person name="Salamov A."/>
            <person name="Salih N.S."/>
            <person name="Samson R.A."/>
            <person name="Sandor E."/>
            <person name="Sanguinetti M."/>
            <person name="Schuetze T."/>
            <person name="Sepcic K."/>
            <person name="Shelest E."/>
            <person name="Sherlock G."/>
            <person name="Sophianopoulou V."/>
            <person name="Squina F.M."/>
            <person name="Sun H."/>
            <person name="Susca A."/>
            <person name="Todd R.B."/>
            <person name="Tsang A."/>
            <person name="Unkles S.E."/>
            <person name="van de Wiele N."/>
            <person name="van Rossen-Uffink D."/>
            <person name="Oliveira J.V."/>
            <person name="Vesth T.C."/>
            <person name="Visser J."/>
            <person name="Yu J.-H."/>
            <person name="Zhou M."/>
            <person name="Andersen M.R."/>
            <person name="Archer D.B."/>
            <person name="Baker S.E."/>
            <person name="Benoit I."/>
            <person name="Brakhage A.A."/>
            <person name="Braus G.H."/>
            <person name="Fischer R."/>
            <person name="Frisvad J.C."/>
            <person name="Goldman G.H."/>
            <person name="Houbraken J."/>
            <person name="Oakley B."/>
            <person name="Pocsi I."/>
            <person name="Scazzocchio C."/>
            <person name="Seiboth B."/>
            <person name="vanKuyk P.A."/>
            <person name="Wortman J."/>
            <person name="Dyer P.S."/>
            <person name="Grigoriev I.V."/>
        </authorList>
    </citation>
    <scope>NUCLEOTIDE SEQUENCE [LARGE SCALE GENOMIC DNA]</scope>
    <source>
        <strain evidence="6">CBS 506.65</strain>
    </source>
</reference>
<accession>A0A1L9SW54</accession>
<dbReference type="Gene3D" id="1.10.10.1420">
    <property type="entry name" value="DNA replication factor Cdt1, C-terminal WH domain"/>
    <property type="match status" value="1"/>
</dbReference>
<organism evidence="5 6">
    <name type="scientific">Penicilliopsis zonata CBS 506.65</name>
    <dbReference type="NCBI Taxonomy" id="1073090"/>
    <lineage>
        <taxon>Eukaryota</taxon>
        <taxon>Fungi</taxon>
        <taxon>Dikarya</taxon>
        <taxon>Ascomycota</taxon>
        <taxon>Pezizomycotina</taxon>
        <taxon>Eurotiomycetes</taxon>
        <taxon>Eurotiomycetidae</taxon>
        <taxon>Eurotiales</taxon>
        <taxon>Aspergillaceae</taxon>
        <taxon>Penicilliopsis</taxon>
    </lineage>
</organism>
<dbReference type="STRING" id="1073090.A0A1L9SW54"/>
<feature type="region of interest" description="Disordered" evidence="3">
    <location>
        <begin position="1"/>
        <end position="32"/>
    </location>
</feature>
<protein>
    <recommendedName>
        <fullName evidence="4">DNA replication factor Cdt1 C-terminal domain-containing protein</fullName>
    </recommendedName>
</protein>
<dbReference type="OrthoDB" id="341730at2759"/>
<dbReference type="Proteomes" id="UP000184188">
    <property type="component" value="Unassembled WGS sequence"/>
</dbReference>
<dbReference type="Pfam" id="PF26121">
    <property type="entry name" value="HTH_CDT1"/>
    <property type="match status" value="1"/>
</dbReference>
<evidence type="ECO:0000259" key="4">
    <source>
        <dbReference type="Pfam" id="PF16679"/>
    </source>
</evidence>
<sequence>MARQTAIQNFARATKPGVRAQAQGKTALLPISPSKKRKLNELGSCEDCVSPKTLKFSVSATPEESTKTIVPESSSPSPSPSPLLSPLLKEKTYPPSLLDLQNLHAAFLKALTIHFAQRGRSAPVDLADLLGSVTRIWRKRKVVVKDVQRLVWVWSQDETASERCLGYRIANYGLGKICLERVLHKESTAKDWFDEDTLQERFEEISDSIWRRRRREQETDCSDDISSTLGLAPVHESLTPLTSFRKGQQRLQDLKGGIIRAKTEQLRAQADQPVGPKPLDTTTDRRQSLMSRIKSKELLQSKLPAPPSKDALLCRAAAQRVEEVVAVLALLRPTPLPGSSVVQRKPFQLEMVVQHAQDSLRNPISRDEVEKCVEILARLDVAGHWVALVTVRHVKSVVLKSCSDVSPRDIGAKVAQMKIGYEAV</sequence>
<feature type="domain" description="DNA replication factor Cdt1 C-terminal" evidence="4">
    <location>
        <begin position="288"/>
        <end position="392"/>
    </location>
</feature>
<gene>
    <name evidence="5" type="ORF">ASPZODRAFT_127506</name>
</gene>
<dbReference type="AlphaFoldDB" id="A0A1L9SW54"/>
<feature type="region of interest" description="Disordered" evidence="3">
    <location>
        <begin position="59"/>
        <end position="86"/>
    </location>
</feature>
<dbReference type="InterPro" id="IPR032054">
    <property type="entry name" value="Cdt1_C"/>
</dbReference>
<dbReference type="GeneID" id="34608234"/>
<feature type="compositionally biased region" description="Polar residues" evidence="3">
    <location>
        <begin position="59"/>
        <end position="72"/>
    </location>
</feature>
<name>A0A1L9SW54_9EURO</name>
<proteinExistence type="inferred from homology"/>
<evidence type="ECO:0000313" key="6">
    <source>
        <dbReference type="Proteomes" id="UP000184188"/>
    </source>
</evidence>
<evidence type="ECO:0000256" key="3">
    <source>
        <dbReference type="SAM" id="MobiDB-lite"/>
    </source>
</evidence>
<keyword evidence="2" id="KW-0131">Cell cycle</keyword>